<dbReference type="GeneID" id="63688465"/>
<protein>
    <submittedName>
        <fullName evidence="1">Uncharacterized protein</fullName>
    </submittedName>
</protein>
<organism evidence="1 2">
    <name type="scientific">Dacryopinax primogenitus (strain DJM 731)</name>
    <name type="common">Brown rot fungus</name>
    <dbReference type="NCBI Taxonomy" id="1858805"/>
    <lineage>
        <taxon>Eukaryota</taxon>
        <taxon>Fungi</taxon>
        <taxon>Dikarya</taxon>
        <taxon>Basidiomycota</taxon>
        <taxon>Agaricomycotina</taxon>
        <taxon>Dacrymycetes</taxon>
        <taxon>Dacrymycetales</taxon>
        <taxon>Dacrymycetaceae</taxon>
        <taxon>Dacryopinax</taxon>
    </lineage>
</organism>
<evidence type="ECO:0000313" key="1">
    <source>
        <dbReference type="EMBL" id="EJT99197.1"/>
    </source>
</evidence>
<dbReference type="EMBL" id="JH795870">
    <property type="protein sequence ID" value="EJT99197.1"/>
    <property type="molecule type" value="Genomic_DNA"/>
</dbReference>
<dbReference type="HOGENOM" id="CLU_3068629_0_0_1"/>
<proteinExistence type="predicted"/>
<gene>
    <name evidence="1" type="ORF">DACRYDRAFT_23810</name>
</gene>
<keyword evidence="2" id="KW-1185">Reference proteome</keyword>
<reference evidence="1 2" key="1">
    <citation type="journal article" date="2012" name="Science">
        <title>The Paleozoic origin of enzymatic lignin decomposition reconstructed from 31 fungal genomes.</title>
        <authorList>
            <person name="Floudas D."/>
            <person name="Binder M."/>
            <person name="Riley R."/>
            <person name="Barry K."/>
            <person name="Blanchette R.A."/>
            <person name="Henrissat B."/>
            <person name="Martinez A.T."/>
            <person name="Otillar R."/>
            <person name="Spatafora J.W."/>
            <person name="Yadav J.S."/>
            <person name="Aerts A."/>
            <person name="Benoit I."/>
            <person name="Boyd A."/>
            <person name="Carlson A."/>
            <person name="Copeland A."/>
            <person name="Coutinho P.M."/>
            <person name="de Vries R.P."/>
            <person name="Ferreira P."/>
            <person name="Findley K."/>
            <person name="Foster B."/>
            <person name="Gaskell J."/>
            <person name="Glotzer D."/>
            <person name="Gorecki P."/>
            <person name="Heitman J."/>
            <person name="Hesse C."/>
            <person name="Hori C."/>
            <person name="Igarashi K."/>
            <person name="Jurgens J.A."/>
            <person name="Kallen N."/>
            <person name="Kersten P."/>
            <person name="Kohler A."/>
            <person name="Kuees U."/>
            <person name="Kumar T.K.A."/>
            <person name="Kuo A."/>
            <person name="LaButti K."/>
            <person name="Larrondo L.F."/>
            <person name="Lindquist E."/>
            <person name="Ling A."/>
            <person name="Lombard V."/>
            <person name="Lucas S."/>
            <person name="Lundell T."/>
            <person name="Martin R."/>
            <person name="McLaughlin D.J."/>
            <person name="Morgenstern I."/>
            <person name="Morin E."/>
            <person name="Murat C."/>
            <person name="Nagy L.G."/>
            <person name="Nolan M."/>
            <person name="Ohm R.A."/>
            <person name="Patyshakuliyeva A."/>
            <person name="Rokas A."/>
            <person name="Ruiz-Duenas F.J."/>
            <person name="Sabat G."/>
            <person name="Salamov A."/>
            <person name="Samejima M."/>
            <person name="Schmutz J."/>
            <person name="Slot J.C."/>
            <person name="St John F."/>
            <person name="Stenlid J."/>
            <person name="Sun H."/>
            <person name="Sun S."/>
            <person name="Syed K."/>
            <person name="Tsang A."/>
            <person name="Wiebenga A."/>
            <person name="Young D."/>
            <person name="Pisabarro A."/>
            <person name="Eastwood D.C."/>
            <person name="Martin F."/>
            <person name="Cullen D."/>
            <person name="Grigoriev I.V."/>
            <person name="Hibbett D.S."/>
        </authorList>
    </citation>
    <scope>NUCLEOTIDE SEQUENCE [LARGE SCALE GENOMIC DNA]</scope>
    <source>
        <strain evidence="1 2">DJM-731 SS1</strain>
    </source>
</reference>
<accession>M5G626</accession>
<evidence type="ECO:0000313" key="2">
    <source>
        <dbReference type="Proteomes" id="UP000030653"/>
    </source>
</evidence>
<dbReference type="Proteomes" id="UP000030653">
    <property type="component" value="Unassembled WGS sequence"/>
</dbReference>
<dbReference type="AlphaFoldDB" id="M5G626"/>
<name>M5G626_DACPD</name>
<dbReference type="RefSeq" id="XP_040626095.1">
    <property type="nucleotide sequence ID" value="XM_040773403.1"/>
</dbReference>
<sequence length="53" mass="5818">MTHICHNTNRNGFRSCIRSWLDVGSTVQDPISHAPQVPNADDHGAVIQSFSSI</sequence>